<proteinExistence type="predicted"/>
<dbReference type="Proteomes" id="UP000296883">
    <property type="component" value="Chromosome"/>
</dbReference>
<dbReference type="RefSeq" id="WP_135253708.1">
    <property type="nucleotide sequence ID" value="NZ_CP038865.1"/>
</dbReference>
<dbReference type="Gene3D" id="2.40.50.480">
    <property type="match status" value="1"/>
</dbReference>
<dbReference type="AlphaFoldDB" id="A0AAJ5EFV7"/>
<name>A0AAJ5EFV7_9ENTE</name>
<dbReference type="InterPro" id="IPR036166">
    <property type="entry name" value="YxeA-like_sf"/>
</dbReference>
<dbReference type="EMBL" id="CP038865">
    <property type="protein sequence ID" value="QCA28417.1"/>
    <property type="molecule type" value="Genomic_DNA"/>
</dbReference>
<dbReference type="Proteomes" id="UP000297725">
    <property type="component" value="Unassembled WGS sequence"/>
</dbReference>
<accession>A0AAJ5EFV7</accession>
<organism evidence="2 4">
    <name type="scientific">Vagococcus xieshaowenii</name>
    <dbReference type="NCBI Taxonomy" id="2562451"/>
    <lineage>
        <taxon>Bacteria</taxon>
        <taxon>Bacillati</taxon>
        <taxon>Bacillota</taxon>
        <taxon>Bacilli</taxon>
        <taxon>Lactobacillales</taxon>
        <taxon>Enterococcaceae</taxon>
        <taxon>Vagococcus</taxon>
    </lineage>
</organism>
<evidence type="ECO:0000313" key="1">
    <source>
        <dbReference type="EMBL" id="QCA28417.1"/>
    </source>
</evidence>
<sequence length="126" mass="14116">MKKLFGLIVVLLLAFGGYKVWDYYQSTYVGQDYYGVISDPLPELTTIKDVSGNPLGDGYKYQVTSYDKDGKARQLEFDVITTGKYKDGAAYEAGTIIKFNASEKRIIKKAVISIDDVPNNIKNKLQ</sequence>
<keyword evidence="3" id="KW-1185">Reference proteome</keyword>
<dbReference type="InterPro" id="IPR006542">
    <property type="entry name" value="DUF1093"/>
</dbReference>
<gene>
    <name evidence="2" type="ORF">E4031_02255</name>
    <name evidence="1" type="ORF">E4Z98_03485</name>
</gene>
<reference evidence="1 3" key="2">
    <citation type="journal article" date="2020" name="Int. J. Syst. Evol. Microbiol.">
        <title>Vagococcus xieshaowenii sp. nov., isolated from snow finch (Montifringilla taczanowskii) cloacal content.</title>
        <authorList>
            <person name="Ge Y."/>
            <person name="Yang J."/>
            <person name="Lai X.H."/>
            <person name="Zhang G."/>
            <person name="Jin D."/>
            <person name="Lu S."/>
            <person name="Wang B."/>
            <person name="Huang Y."/>
            <person name="Huang Y."/>
            <person name="Ren Z."/>
            <person name="Zhang X."/>
            <person name="Xu J."/>
        </authorList>
    </citation>
    <scope>NUCLEOTIDE SEQUENCE [LARGE SCALE GENOMIC DNA]</scope>
    <source>
        <strain evidence="1">Personal::cf-49</strain>
        <strain evidence="3">personal::cf-49</strain>
    </source>
</reference>
<dbReference type="Pfam" id="PF06486">
    <property type="entry name" value="DUF1093"/>
    <property type="match status" value="1"/>
</dbReference>
<protein>
    <submittedName>
        <fullName evidence="2">DUF1093 domain-containing protein</fullName>
    </submittedName>
</protein>
<reference evidence="2 4" key="1">
    <citation type="submission" date="2019-03" db="EMBL/GenBank/DDBJ databases">
        <title>Vagococcus sp. was isolated fron gut of Carduelis flavirostris.</title>
        <authorList>
            <person name="Ge Y."/>
        </authorList>
    </citation>
    <scope>NUCLEOTIDE SEQUENCE [LARGE SCALE GENOMIC DNA]</scope>
    <source>
        <strain evidence="2 4">CF-210</strain>
    </source>
</reference>
<dbReference type="EMBL" id="SRHU01000008">
    <property type="protein sequence ID" value="TFZ42827.1"/>
    <property type="molecule type" value="Genomic_DNA"/>
</dbReference>
<evidence type="ECO:0000313" key="2">
    <source>
        <dbReference type="EMBL" id="TFZ42827.1"/>
    </source>
</evidence>
<evidence type="ECO:0000313" key="4">
    <source>
        <dbReference type="Proteomes" id="UP000297725"/>
    </source>
</evidence>
<dbReference type="SUPFAM" id="SSF159121">
    <property type="entry name" value="BC4932-like"/>
    <property type="match status" value="1"/>
</dbReference>
<evidence type="ECO:0000313" key="3">
    <source>
        <dbReference type="Proteomes" id="UP000296883"/>
    </source>
</evidence>